<organism evidence="1">
    <name type="scientific">Haloferax sp. CBA1149</name>
    <dbReference type="NCBI Taxonomy" id="2650753"/>
    <lineage>
        <taxon>Archaea</taxon>
        <taxon>Methanobacteriati</taxon>
        <taxon>Methanobacteriota</taxon>
        <taxon>Stenosarchaea group</taxon>
        <taxon>Halobacteria</taxon>
        <taxon>Halobacteriales</taxon>
        <taxon>Haloferacaceae</taxon>
        <taxon>Haloferax</taxon>
    </lineage>
</organism>
<accession>A0A643JV45</accession>
<dbReference type="EMBL" id="VZUS01000004">
    <property type="protein sequence ID" value="KAB1185332.1"/>
    <property type="molecule type" value="Genomic_DNA"/>
</dbReference>
<gene>
    <name evidence="1" type="ORF">Hfx1149_14825</name>
</gene>
<proteinExistence type="predicted"/>
<dbReference type="Gene3D" id="3.40.1190.20">
    <property type="match status" value="1"/>
</dbReference>
<evidence type="ECO:0000313" key="1">
    <source>
        <dbReference type="EMBL" id="KAB1185332.1"/>
    </source>
</evidence>
<dbReference type="SUPFAM" id="SSF53613">
    <property type="entry name" value="Ribokinase-like"/>
    <property type="match status" value="1"/>
</dbReference>
<reference evidence="1" key="1">
    <citation type="submission" date="2019-09" db="EMBL/GenBank/DDBJ databases">
        <title>Genomic analysis of Haloferax sp. CBA1149.</title>
        <authorList>
            <person name="Roh S.W."/>
        </authorList>
    </citation>
    <scope>NUCLEOTIDE SEQUENCE</scope>
    <source>
        <strain evidence="1">CBA1149</strain>
    </source>
</reference>
<dbReference type="InterPro" id="IPR057621">
    <property type="entry name" value="Khk_prokaryotic"/>
</dbReference>
<sequence>MVVWLQLMADRESSTSETREGVRSCRENFSTHSRNHTVLFGFDGIIDTVREMVAERESMDSVSLIRELDTLGTNINDSVASETSLTIEWLDRGTRTGGHVCHLSRVFDGWGCDPIMIGTFGRPMRSEFEDEFAGNTMYSIGEPGMTDAVEFDDGKLMLTQAGSYRELDWDALDEHLGHDELADQLEEADLFGIGYWSMIPNLPEIIRGLADDIWPTLSNPPSNVFFDPADIRHLSQSQFTQGFDALQTLNRQVPVTLSANRGETQELITSGGGSVDGESMLDLATTARDIVDVDRVVSHGARASAMVTEDEQALIETLHIPDPEIVTSSGDHFNAGVCLGLLEGLDAESTVALGNAVAGSFIRNGESPTLATVESFLEEYETHV</sequence>
<protein>
    <submittedName>
        <fullName evidence="1">Uncharacterized protein</fullName>
    </submittedName>
</protein>
<dbReference type="InterPro" id="IPR029056">
    <property type="entry name" value="Ribokinase-like"/>
</dbReference>
<dbReference type="Pfam" id="PF25270">
    <property type="entry name" value="Khk"/>
    <property type="match status" value="1"/>
</dbReference>
<name>A0A643JV45_9EURY</name>
<dbReference type="AlphaFoldDB" id="A0A643JV45"/>
<comment type="caution">
    <text evidence="1">The sequence shown here is derived from an EMBL/GenBank/DDBJ whole genome shotgun (WGS) entry which is preliminary data.</text>
</comment>